<comment type="subcellular location">
    <subcellularLocation>
        <location evidence="7">Cytoplasm</location>
    </subcellularLocation>
</comment>
<dbReference type="EC" id="2.1.2.11" evidence="7"/>
<comment type="pathway">
    <text evidence="1 7">Cofactor biosynthesis; (R)-pantothenate biosynthesis; (R)-pantoate from 3-methyl-2-oxobutanoate: step 1/2.</text>
</comment>
<keyword evidence="7 10" id="KW-0479">Metal-binding</keyword>
<dbReference type="NCBIfam" id="NF001452">
    <property type="entry name" value="PRK00311.1"/>
    <property type="match status" value="1"/>
</dbReference>
<feature type="binding site" evidence="7 9">
    <location>
        <position position="115"/>
    </location>
    <ligand>
        <name>3-methyl-2-oxobutanoate</name>
        <dbReference type="ChEBI" id="CHEBI:11851"/>
    </ligand>
</feature>
<feature type="binding site" evidence="7 10">
    <location>
        <position position="46"/>
    </location>
    <ligand>
        <name>Mg(2+)</name>
        <dbReference type="ChEBI" id="CHEBI:18420"/>
    </ligand>
</feature>
<dbReference type="CDD" id="cd06557">
    <property type="entry name" value="KPHMT-like"/>
    <property type="match status" value="1"/>
</dbReference>
<evidence type="ECO:0000256" key="4">
    <source>
        <dbReference type="ARBA" id="ARBA00022655"/>
    </source>
</evidence>
<evidence type="ECO:0000256" key="9">
    <source>
        <dbReference type="PIRSR" id="PIRSR000388-2"/>
    </source>
</evidence>
<protein>
    <recommendedName>
        <fullName evidence="7">3-methyl-2-oxobutanoate hydroxymethyltransferase</fullName>
        <ecNumber evidence="7">2.1.2.11</ecNumber>
    </recommendedName>
    <alternativeName>
        <fullName evidence="7">Ketopantoate hydroxymethyltransferase</fullName>
        <shortName evidence="7">KPHMT</shortName>
    </alternativeName>
</protein>
<keyword evidence="7 10" id="KW-0460">Magnesium</keyword>
<evidence type="ECO:0000256" key="6">
    <source>
        <dbReference type="ARBA" id="ARBA00056497"/>
    </source>
</evidence>
<evidence type="ECO:0000256" key="1">
    <source>
        <dbReference type="ARBA" id="ARBA00005033"/>
    </source>
</evidence>
<dbReference type="Proteomes" id="UP000289166">
    <property type="component" value="Unassembled WGS sequence"/>
</dbReference>
<feature type="binding site" evidence="7 9">
    <location>
        <begin position="46"/>
        <end position="47"/>
    </location>
    <ligand>
        <name>3-methyl-2-oxobutanoate</name>
        <dbReference type="ChEBI" id="CHEBI:11851"/>
    </ligand>
</feature>
<dbReference type="GO" id="GO:0032259">
    <property type="term" value="P:methylation"/>
    <property type="evidence" value="ECO:0007669"/>
    <property type="project" value="UniProtKB-KW"/>
</dbReference>
<dbReference type="PIRSF" id="PIRSF000388">
    <property type="entry name" value="Pantoate_hydroxy_MeTrfase"/>
    <property type="match status" value="1"/>
</dbReference>
<dbReference type="GO" id="GO:0015940">
    <property type="term" value="P:pantothenate biosynthetic process"/>
    <property type="evidence" value="ECO:0007669"/>
    <property type="project" value="UniProtKB-UniRule"/>
</dbReference>
<comment type="subunit">
    <text evidence="3 7">Homodecamer; pentamer of dimers.</text>
</comment>
<reference evidence="12" key="1">
    <citation type="submission" date="2018-11" db="EMBL/GenBank/DDBJ databases">
        <title>Genome sequencing of a novel mesophilic and cellulolytic organism within the genus Hungateiclostridium.</title>
        <authorList>
            <person name="Rettenmaier R."/>
            <person name="Liebl W."/>
            <person name="Zverlov V."/>
        </authorList>
    </citation>
    <scope>NUCLEOTIDE SEQUENCE [LARGE SCALE GENOMIC DNA]</scope>
    <source>
        <strain evidence="12">N2K1</strain>
    </source>
</reference>
<dbReference type="EMBL" id="RLII01000004">
    <property type="protein sequence ID" value="RXE59740.1"/>
    <property type="molecule type" value="Genomic_DNA"/>
</dbReference>
<keyword evidence="11" id="KW-0489">Methyltransferase</keyword>
<dbReference type="HAMAP" id="MF_00156">
    <property type="entry name" value="PanB"/>
    <property type="match status" value="1"/>
</dbReference>
<keyword evidence="7" id="KW-0963">Cytoplasm</keyword>
<dbReference type="Pfam" id="PF02548">
    <property type="entry name" value="Pantoate_transf"/>
    <property type="match status" value="1"/>
</dbReference>
<dbReference type="Gene3D" id="3.20.20.60">
    <property type="entry name" value="Phosphoenolpyruvate-binding domains"/>
    <property type="match status" value="1"/>
</dbReference>
<feature type="active site" description="Proton acceptor" evidence="7 8">
    <location>
        <position position="184"/>
    </location>
</feature>
<keyword evidence="12" id="KW-1185">Reference proteome</keyword>
<dbReference type="InterPro" id="IPR003700">
    <property type="entry name" value="Pantoate_hydroxy_MeTrfase"/>
</dbReference>
<dbReference type="InterPro" id="IPR040442">
    <property type="entry name" value="Pyrv_kinase-like_dom_sf"/>
</dbReference>
<dbReference type="GO" id="GO:0003864">
    <property type="term" value="F:3-methyl-2-oxobutanoate hydroxymethyltransferase activity"/>
    <property type="evidence" value="ECO:0007669"/>
    <property type="project" value="UniProtKB-UniRule"/>
</dbReference>
<feature type="binding site" evidence="7 10">
    <location>
        <position position="117"/>
    </location>
    <ligand>
        <name>Mg(2+)</name>
        <dbReference type="ChEBI" id="CHEBI:18420"/>
    </ligand>
</feature>
<evidence type="ECO:0000256" key="7">
    <source>
        <dbReference type="HAMAP-Rule" id="MF_00156"/>
    </source>
</evidence>
<evidence type="ECO:0000256" key="3">
    <source>
        <dbReference type="ARBA" id="ARBA00011424"/>
    </source>
</evidence>
<feature type="binding site" evidence="7 10">
    <location>
        <position position="85"/>
    </location>
    <ligand>
        <name>Mg(2+)</name>
        <dbReference type="ChEBI" id="CHEBI:18420"/>
    </ligand>
</feature>
<keyword evidence="4 7" id="KW-0566">Pantothenate biosynthesis</keyword>
<gene>
    <name evidence="7 11" type="primary">panB</name>
    <name evidence="11" type="ORF">EFD62_05335</name>
</gene>
<comment type="function">
    <text evidence="6 7">Catalyzes the reversible reaction in which hydroxymethyl group from 5,10-methylenetetrahydrofolate is transferred onto alpha-ketoisovalerate to form ketopantoate.</text>
</comment>
<dbReference type="SUPFAM" id="SSF51621">
    <property type="entry name" value="Phosphoenolpyruvate/pyruvate domain"/>
    <property type="match status" value="1"/>
</dbReference>
<dbReference type="OrthoDB" id="9781789at2"/>
<evidence type="ECO:0000256" key="10">
    <source>
        <dbReference type="PIRSR" id="PIRSR000388-3"/>
    </source>
</evidence>
<dbReference type="GO" id="GO:0008168">
    <property type="term" value="F:methyltransferase activity"/>
    <property type="evidence" value="ECO:0007669"/>
    <property type="project" value="UniProtKB-KW"/>
</dbReference>
<dbReference type="PANTHER" id="PTHR20881">
    <property type="entry name" value="3-METHYL-2-OXOBUTANOATE HYDROXYMETHYLTRANSFERASE"/>
    <property type="match status" value="1"/>
</dbReference>
<dbReference type="RefSeq" id="WP_128705828.1">
    <property type="nucleotide sequence ID" value="NZ_RLII01000004.1"/>
</dbReference>
<proteinExistence type="inferred from homology"/>
<dbReference type="GO" id="GO:0000287">
    <property type="term" value="F:magnesium ion binding"/>
    <property type="evidence" value="ECO:0007669"/>
    <property type="project" value="TreeGrafter"/>
</dbReference>
<comment type="catalytic activity">
    <reaction evidence="7">
        <text>(6R)-5,10-methylene-5,6,7,8-tetrahydrofolate + 3-methyl-2-oxobutanoate + H2O = 2-dehydropantoate + (6S)-5,6,7,8-tetrahydrofolate</text>
        <dbReference type="Rhea" id="RHEA:11824"/>
        <dbReference type="ChEBI" id="CHEBI:11561"/>
        <dbReference type="ChEBI" id="CHEBI:11851"/>
        <dbReference type="ChEBI" id="CHEBI:15377"/>
        <dbReference type="ChEBI" id="CHEBI:15636"/>
        <dbReference type="ChEBI" id="CHEBI:57453"/>
        <dbReference type="EC" id="2.1.2.11"/>
    </reaction>
</comment>
<feature type="binding site" evidence="7 9">
    <location>
        <position position="85"/>
    </location>
    <ligand>
        <name>3-methyl-2-oxobutanoate</name>
        <dbReference type="ChEBI" id="CHEBI:11851"/>
    </ligand>
</feature>
<evidence type="ECO:0000256" key="8">
    <source>
        <dbReference type="PIRSR" id="PIRSR000388-1"/>
    </source>
</evidence>
<evidence type="ECO:0000256" key="5">
    <source>
        <dbReference type="ARBA" id="ARBA00022679"/>
    </source>
</evidence>
<name>A0A4Q0I604_9FIRM</name>
<comment type="cofactor">
    <cofactor evidence="7 10">
        <name>Mg(2+)</name>
        <dbReference type="ChEBI" id="CHEBI:18420"/>
    </cofactor>
    <text evidence="7 10">Binds 1 Mg(2+) ion per subunit.</text>
</comment>
<dbReference type="UniPathway" id="UPA00028">
    <property type="reaction ID" value="UER00003"/>
</dbReference>
<comment type="caution">
    <text evidence="11">The sequence shown here is derived from an EMBL/GenBank/DDBJ whole genome shotgun (WGS) entry which is preliminary data.</text>
</comment>
<dbReference type="GO" id="GO:0005737">
    <property type="term" value="C:cytoplasm"/>
    <property type="evidence" value="ECO:0007669"/>
    <property type="project" value="UniProtKB-SubCell"/>
</dbReference>
<comment type="similarity">
    <text evidence="2 7">Belongs to the PanB family.</text>
</comment>
<dbReference type="AlphaFoldDB" id="A0A4Q0I604"/>
<evidence type="ECO:0000313" key="12">
    <source>
        <dbReference type="Proteomes" id="UP000289166"/>
    </source>
</evidence>
<accession>A0A4Q0I604</accession>
<evidence type="ECO:0000313" key="11">
    <source>
        <dbReference type="EMBL" id="RXE59740.1"/>
    </source>
</evidence>
<dbReference type="FunFam" id="3.20.20.60:FF:000003">
    <property type="entry name" value="3-methyl-2-oxobutanoate hydroxymethyltransferase"/>
    <property type="match status" value="1"/>
</dbReference>
<evidence type="ECO:0000256" key="2">
    <source>
        <dbReference type="ARBA" id="ARBA00008676"/>
    </source>
</evidence>
<dbReference type="PANTHER" id="PTHR20881:SF0">
    <property type="entry name" value="3-METHYL-2-OXOBUTANOATE HYDROXYMETHYLTRANSFERASE"/>
    <property type="match status" value="1"/>
</dbReference>
<dbReference type="NCBIfam" id="TIGR00222">
    <property type="entry name" value="panB"/>
    <property type="match status" value="1"/>
</dbReference>
<sequence length="283" mass="30660">MNNKFTTASFLESKKQGRKISMLTAYDYPTAKILDEAGVDSILVGDSLGMVVLGYEDTTRVTMDDMVHHTKAVVRGAKRAMVVADMPFLSYHTGKNDSVKNAGRLVSEGGCKAIKLEGGEDIIEDVKAIISAGIPVVGHLGYTPQSINVFGGHKAQGKTIATAKKIYRDALLLQKAGAFSVVLECVPYKLAAFISKRLDIPTIGIGSGPDCDGQVLVIQDVTGMFRDFTPKHVKKYTDMGAAIDMAAKSYIEEVQNGVFPTEKNSFTVDDSIIEELEKIKFDI</sequence>
<organism evidence="11 12">
    <name type="scientific">Acetivibrio mesophilus</name>
    <dbReference type="NCBI Taxonomy" id="2487273"/>
    <lineage>
        <taxon>Bacteria</taxon>
        <taxon>Bacillati</taxon>
        <taxon>Bacillota</taxon>
        <taxon>Clostridia</taxon>
        <taxon>Eubacteriales</taxon>
        <taxon>Oscillospiraceae</taxon>
        <taxon>Acetivibrio</taxon>
    </lineage>
</organism>
<keyword evidence="5 7" id="KW-0808">Transferase</keyword>
<dbReference type="InterPro" id="IPR015813">
    <property type="entry name" value="Pyrv/PenolPyrv_kinase-like_dom"/>
</dbReference>